<keyword evidence="2" id="KW-1133">Transmembrane helix</keyword>
<organism evidence="3 4">
    <name type="scientific">Mytilus edulis</name>
    <name type="common">Blue mussel</name>
    <dbReference type="NCBI Taxonomy" id="6550"/>
    <lineage>
        <taxon>Eukaryota</taxon>
        <taxon>Metazoa</taxon>
        <taxon>Spiralia</taxon>
        <taxon>Lophotrochozoa</taxon>
        <taxon>Mollusca</taxon>
        <taxon>Bivalvia</taxon>
        <taxon>Autobranchia</taxon>
        <taxon>Pteriomorphia</taxon>
        <taxon>Mytilida</taxon>
        <taxon>Mytiloidea</taxon>
        <taxon>Mytilidae</taxon>
        <taxon>Mytilinae</taxon>
        <taxon>Mytilus</taxon>
    </lineage>
</organism>
<proteinExistence type="predicted"/>
<dbReference type="OrthoDB" id="6091153at2759"/>
<evidence type="ECO:0000313" key="3">
    <source>
        <dbReference type="EMBL" id="CAG2220510.1"/>
    </source>
</evidence>
<feature type="transmembrane region" description="Helical" evidence="2">
    <location>
        <begin position="77"/>
        <end position="98"/>
    </location>
</feature>
<dbReference type="PANTHER" id="PTHR33223">
    <property type="entry name" value="CCHC-TYPE DOMAIN-CONTAINING PROTEIN"/>
    <property type="match status" value="1"/>
</dbReference>
<feature type="region of interest" description="Disordered" evidence="1">
    <location>
        <begin position="173"/>
        <end position="201"/>
    </location>
</feature>
<gene>
    <name evidence="3" type="ORF">MEDL_33977</name>
</gene>
<dbReference type="AlphaFoldDB" id="A0A8S3SHI2"/>
<keyword evidence="4" id="KW-1185">Reference proteome</keyword>
<feature type="compositionally biased region" description="Polar residues" evidence="1">
    <location>
        <begin position="188"/>
        <end position="201"/>
    </location>
</feature>
<feature type="compositionally biased region" description="Basic and acidic residues" evidence="1">
    <location>
        <begin position="504"/>
        <end position="520"/>
    </location>
</feature>
<feature type="compositionally biased region" description="Acidic residues" evidence="1">
    <location>
        <begin position="173"/>
        <end position="183"/>
    </location>
</feature>
<protein>
    <submittedName>
        <fullName evidence="3">ZC3H13</fullName>
    </submittedName>
</protein>
<sequence length="553" mass="64297">METPRRTTRTSTQAPTLSQVRQNCFRNQVISPADSGLGSSPATGRTLNDIHTETMPESYPGDEQYGKDGGNGWKKFWQIWVILLTLSSGLVASAWIYFPNNRVVQKSQEYVMTGLIVIIGLLICTIVLKLIWNFVLNGQETDNAPQTWSEKRRRPDDIRRKYIYRTPAHTIMDESDTPYDSDEVPSYSCPSPNSPVFNGQRNTEMELSGHESENMGTSTKQIQSPDFHNRANELTTDMPKTRCFRVRNIRPANEYPVRRTFSGVSDDVWNEFIQYFENVSELNVWNNEKARRVLLSTLRGQAETFAYGMPLIIQRDFEHLKRKMEERFGHTAMKERYVTEATLRKRKPEESLRDFGQAIEDLYRRAHPGNPEIVEENSIKAFLDKCGQSEDFRLAVKRTRPNTLQEAVNNSMQEECLRIGEKDLVSKNFKPVQRPIFEVEDWDSDEDVTTEAEGTRRENVDRNNVPDNYPRNNGIESRVRFYNRDRWRGRGRSPMFKIVHQNFRNREGDRRDSRETDLRKGDRHQRPGVGHPGMDGLMKKKKQHNETTEDDSE</sequence>
<feature type="region of interest" description="Disordered" evidence="1">
    <location>
        <begin position="503"/>
        <end position="553"/>
    </location>
</feature>
<dbReference type="Proteomes" id="UP000683360">
    <property type="component" value="Unassembled WGS sequence"/>
</dbReference>
<accession>A0A8S3SHI2</accession>
<feature type="transmembrane region" description="Helical" evidence="2">
    <location>
        <begin position="110"/>
        <end position="132"/>
    </location>
</feature>
<name>A0A8S3SHI2_MYTED</name>
<reference evidence="3" key="1">
    <citation type="submission" date="2021-03" db="EMBL/GenBank/DDBJ databases">
        <authorList>
            <person name="Bekaert M."/>
        </authorList>
    </citation>
    <scope>NUCLEOTIDE SEQUENCE</scope>
</reference>
<evidence type="ECO:0000313" key="4">
    <source>
        <dbReference type="Proteomes" id="UP000683360"/>
    </source>
</evidence>
<keyword evidence="2" id="KW-0812">Transmembrane</keyword>
<feature type="region of interest" description="Disordered" evidence="1">
    <location>
        <begin position="443"/>
        <end position="474"/>
    </location>
</feature>
<dbReference type="PANTHER" id="PTHR33223:SF6">
    <property type="entry name" value="CCHC-TYPE DOMAIN-CONTAINING PROTEIN"/>
    <property type="match status" value="1"/>
</dbReference>
<keyword evidence="2" id="KW-0472">Membrane</keyword>
<evidence type="ECO:0000256" key="2">
    <source>
        <dbReference type="SAM" id="Phobius"/>
    </source>
</evidence>
<dbReference type="EMBL" id="CAJPWZ010001663">
    <property type="protein sequence ID" value="CAG2220510.1"/>
    <property type="molecule type" value="Genomic_DNA"/>
</dbReference>
<comment type="caution">
    <text evidence="3">The sequence shown here is derived from an EMBL/GenBank/DDBJ whole genome shotgun (WGS) entry which is preliminary data.</text>
</comment>
<evidence type="ECO:0000256" key="1">
    <source>
        <dbReference type="SAM" id="MobiDB-lite"/>
    </source>
</evidence>